<dbReference type="STRING" id="1156394.T0Q3M0"/>
<dbReference type="InterPro" id="IPR047088">
    <property type="entry name" value="ORC5_C"/>
</dbReference>
<dbReference type="Proteomes" id="UP000030762">
    <property type="component" value="Unassembled WGS sequence"/>
</dbReference>
<evidence type="ECO:0000256" key="2">
    <source>
        <dbReference type="ARBA" id="ARBA00022741"/>
    </source>
</evidence>
<keyword evidence="3" id="KW-0067">ATP-binding</keyword>
<dbReference type="eggNOG" id="KOG2543">
    <property type="taxonomic scope" value="Eukaryota"/>
</dbReference>
<evidence type="ECO:0000259" key="5">
    <source>
        <dbReference type="Pfam" id="PF14630"/>
    </source>
</evidence>
<dbReference type="Pfam" id="PF13191">
    <property type="entry name" value="AAA_16"/>
    <property type="match status" value="1"/>
</dbReference>
<comment type="similarity">
    <text evidence="1">Belongs to the ORC5 family.</text>
</comment>
<evidence type="ECO:0000256" key="1">
    <source>
        <dbReference type="ARBA" id="ARBA00006269"/>
    </source>
</evidence>
<dbReference type="GO" id="GO:0003688">
    <property type="term" value="F:DNA replication origin binding"/>
    <property type="evidence" value="ECO:0007669"/>
    <property type="project" value="TreeGrafter"/>
</dbReference>
<evidence type="ECO:0000313" key="6">
    <source>
        <dbReference type="EMBL" id="EQC32419.1"/>
    </source>
</evidence>
<evidence type="ECO:0000259" key="4">
    <source>
        <dbReference type="Pfam" id="PF13191"/>
    </source>
</evidence>
<dbReference type="Gene3D" id="3.40.50.300">
    <property type="entry name" value="P-loop containing nucleotide triphosphate hydrolases"/>
    <property type="match status" value="1"/>
</dbReference>
<dbReference type="RefSeq" id="XP_008614360.1">
    <property type="nucleotide sequence ID" value="XM_008616138.1"/>
</dbReference>
<dbReference type="EMBL" id="JH767164">
    <property type="protein sequence ID" value="EQC32419.1"/>
    <property type="molecule type" value="Genomic_DNA"/>
</dbReference>
<evidence type="ECO:0000256" key="3">
    <source>
        <dbReference type="ARBA" id="ARBA00022840"/>
    </source>
</evidence>
<dbReference type="AlphaFoldDB" id="T0Q3M0"/>
<dbReference type="InterPro" id="IPR041664">
    <property type="entry name" value="AAA_16"/>
</dbReference>
<proteinExistence type="inferred from homology"/>
<sequence length="480" mass="54579">MLGRAAQLAELVALMGGEPDVDTTSSEMHEPMTSVGYPVIVVHGYNSTGKSSCVRTALEAVKQANHAMYTAFVDCTTIYTRRQVFTDILRQIDPLARSQPDELLPIFQSKATGDGYHNLNLLGFVQCLSKIMTGLHSTNVPNVLVVLDNIDHFLTRGFRDLLRSLCRLNNELGMKMRFSLVLVTRGISLSLERLLLPFVPVHVHFPLYTQEQICDILVDQLKLWEHERLFRAWIKYLYSLFEHDCHDWIEFRYMVIQLLPLFYEHAPDDGGHDPTADSYKTAHKQLVHQTQLRAKSLFQHLYHRNTAIESHTESTTTERVNLPFGCLMLVLASYLSSFNPQESDAVYFSTAASSKKRRKGGGSSGARKMTKKQAEAIPQQLIGPKVFPLQRLLAIYSSILEEYDPPATLGLEADDLSTTLSRSDVFNHVNVLVRMRLLQRVSSLDDLDDIKLRCLADHEFVERIARQIEFPLENFLNQLT</sequence>
<dbReference type="OMA" id="FHRLWAS"/>
<dbReference type="PANTHER" id="PTHR12705:SF0">
    <property type="entry name" value="ORIGIN RECOGNITION COMPLEX SUBUNIT 5"/>
    <property type="match status" value="1"/>
</dbReference>
<protein>
    <submittedName>
        <fullName evidence="6">Uncharacterized protein</fullName>
    </submittedName>
</protein>
<dbReference type="PANTHER" id="PTHR12705">
    <property type="entry name" value="ORIGIN RECOGNITION COMPLEX SUBUNIT 5"/>
    <property type="match status" value="1"/>
</dbReference>
<reference evidence="6 7" key="1">
    <citation type="submission" date="2012-04" db="EMBL/GenBank/DDBJ databases">
        <title>The Genome Sequence of Saprolegnia declina VS20.</title>
        <authorList>
            <consortium name="The Broad Institute Genome Sequencing Platform"/>
            <person name="Russ C."/>
            <person name="Nusbaum C."/>
            <person name="Tyler B."/>
            <person name="van West P."/>
            <person name="Dieguez-Uribeondo J."/>
            <person name="de Bruijn I."/>
            <person name="Tripathy S."/>
            <person name="Jiang R."/>
            <person name="Young S.K."/>
            <person name="Zeng Q."/>
            <person name="Gargeya S."/>
            <person name="Fitzgerald M."/>
            <person name="Haas B."/>
            <person name="Abouelleil A."/>
            <person name="Alvarado L."/>
            <person name="Arachchi H.M."/>
            <person name="Berlin A."/>
            <person name="Chapman S.B."/>
            <person name="Goldberg J."/>
            <person name="Griggs A."/>
            <person name="Gujja S."/>
            <person name="Hansen M."/>
            <person name="Howarth C."/>
            <person name="Imamovic A."/>
            <person name="Larimer J."/>
            <person name="McCowen C."/>
            <person name="Montmayeur A."/>
            <person name="Murphy C."/>
            <person name="Neiman D."/>
            <person name="Pearson M."/>
            <person name="Priest M."/>
            <person name="Roberts A."/>
            <person name="Saif S."/>
            <person name="Shea T."/>
            <person name="Sisk P."/>
            <person name="Sykes S."/>
            <person name="Wortman J."/>
            <person name="Nusbaum C."/>
            <person name="Birren B."/>
        </authorList>
    </citation>
    <scope>NUCLEOTIDE SEQUENCE [LARGE SCALE GENOMIC DNA]</scope>
    <source>
        <strain evidence="6 7">VS20</strain>
    </source>
</reference>
<gene>
    <name evidence="6" type="ORF">SDRG_10161</name>
</gene>
<feature type="domain" description="Orc1-like AAA ATPase" evidence="4">
    <location>
        <begin position="34"/>
        <end position="170"/>
    </location>
</feature>
<dbReference type="OrthoDB" id="365981at2759"/>
<dbReference type="InterPro" id="IPR027417">
    <property type="entry name" value="P-loop_NTPase"/>
</dbReference>
<evidence type="ECO:0000313" key="7">
    <source>
        <dbReference type="Proteomes" id="UP000030762"/>
    </source>
</evidence>
<keyword evidence="2" id="KW-0547">Nucleotide-binding</keyword>
<dbReference type="SUPFAM" id="SSF52540">
    <property type="entry name" value="P-loop containing nucleoside triphosphate hydrolases"/>
    <property type="match status" value="1"/>
</dbReference>
<dbReference type="Pfam" id="PF14630">
    <property type="entry name" value="ORC5_C"/>
    <property type="match status" value="1"/>
</dbReference>
<dbReference type="GeneID" id="19950888"/>
<name>T0Q3M0_SAPDV</name>
<organism evidence="6 7">
    <name type="scientific">Saprolegnia diclina (strain VS20)</name>
    <dbReference type="NCBI Taxonomy" id="1156394"/>
    <lineage>
        <taxon>Eukaryota</taxon>
        <taxon>Sar</taxon>
        <taxon>Stramenopiles</taxon>
        <taxon>Oomycota</taxon>
        <taxon>Saprolegniomycetes</taxon>
        <taxon>Saprolegniales</taxon>
        <taxon>Saprolegniaceae</taxon>
        <taxon>Saprolegnia</taxon>
    </lineage>
</organism>
<dbReference type="VEuPathDB" id="FungiDB:SDRG_10161"/>
<dbReference type="InParanoid" id="T0Q3M0"/>
<feature type="domain" description="Origin recognition complex subunit 5 C-terminal" evidence="5">
    <location>
        <begin position="322"/>
        <end position="476"/>
    </location>
</feature>
<dbReference type="Gene3D" id="1.10.8.60">
    <property type="match status" value="1"/>
</dbReference>
<keyword evidence="7" id="KW-1185">Reference proteome</keyword>
<dbReference type="GO" id="GO:0005664">
    <property type="term" value="C:nuclear origin of replication recognition complex"/>
    <property type="evidence" value="ECO:0007669"/>
    <property type="project" value="TreeGrafter"/>
</dbReference>
<accession>T0Q3M0</accession>
<dbReference type="GO" id="GO:0006270">
    <property type="term" value="P:DNA replication initiation"/>
    <property type="evidence" value="ECO:0007669"/>
    <property type="project" value="TreeGrafter"/>
</dbReference>
<dbReference type="InterPro" id="IPR020796">
    <property type="entry name" value="ORC5"/>
</dbReference>